<accession>B8C794</accession>
<dbReference type="EMBL" id="CM000644">
    <property type="protein sequence ID" value="EED90938.1"/>
    <property type="molecule type" value="Genomic_DNA"/>
</dbReference>
<keyword evidence="3" id="KW-1185">Reference proteome</keyword>
<dbReference type="Pfam" id="PF13563">
    <property type="entry name" value="2_5_RNA_ligase2"/>
    <property type="match status" value="1"/>
</dbReference>
<protein>
    <submittedName>
        <fullName evidence="2">Uncharacterized protein</fullName>
    </submittedName>
</protein>
<dbReference type="PANTHER" id="PTHR37474:SF1">
    <property type="entry name" value="2'-5' RNA LIGASE FAMILY PROTEIN"/>
    <property type="match status" value="1"/>
</dbReference>
<dbReference type="PaxDb" id="35128-Thaps7696"/>
<feature type="region of interest" description="Disordered" evidence="1">
    <location>
        <begin position="40"/>
        <end position="59"/>
    </location>
</feature>
<evidence type="ECO:0000313" key="3">
    <source>
        <dbReference type="Proteomes" id="UP000001449"/>
    </source>
</evidence>
<feature type="compositionally biased region" description="Low complexity" evidence="1">
    <location>
        <begin position="46"/>
        <end position="55"/>
    </location>
</feature>
<dbReference type="KEGG" id="tps:THAPSDRAFT_7696"/>
<dbReference type="Gene3D" id="3.90.1140.10">
    <property type="entry name" value="Cyclic phosphodiesterase"/>
    <property type="match status" value="1"/>
</dbReference>
<evidence type="ECO:0000256" key="1">
    <source>
        <dbReference type="SAM" id="MobiDB-lite"/>
    </source>
</evidence>
<dbReference type="InterPro" id="IPR009097">
    <property type="entry name" value="Cyclic_Pdiesterase"/>
</dbReference>
<dbReference type="HOGENOM" id="CLU_659722_0_0_1"/>
<reference evidence="2 3" key="2">
    <citation type="journal article" date="2008" name="Nature">
        <title>The Phaeodactylum genome reveals the evolutionary history of diatom genomes.</title>
        <authorList>
            <person name="Bowler C."/>
            <person name="Allen A.E."/>
            <person name="Badger J.H."/>
            <person name="Grimwood J."/>
            <person name="Jabbari K."/>
            <person name="Kuo A."/>
            <person name="Maheswari U."/>
            <person name="Martens C."/>
            <person name="Maumus F."/>
            <person name="Otillar R.P."/>
            <person name="Rayko E."/>
            <person name="Salamov A."/>
            <person name="Vandepoele K."/>
            <person name="Beszteri B."/>
            <person name="Gruber A."/>
            <person name="Heijde M."/>
            <person name="Katinka M."/>
            <person name="Mock T."/>
            <person name="Valentin K."/>
            <person name="Verret F."/>
            <person name="Berges J.A."/>
            <person name="Brownlee C."/>
            <person name="Cadoret J.P."/>
            <person name="Chiovitti A."/>
            <person name="Choi C.J."/>
            <person name="Coesel S."/>
            <person name="De Martino A."/>
            <person name="Detter J.C."/>
            <person name="Durkin C."/>
            <person name="Falciatore A."/>
            <person name="Fournet J."/>
            <person name="Haruta M."/>
            <person name="Huysman M.J."/>
            <person name="Jenkins B.D."/>
            <person name="Jiroutova K."/>
            <person name="Jorgensen R.E."/>
            <person name="Joubert Y."/>
            <person name="Kaplan A."/>
            <person name="Kroger N."/>
            <person name="Kroth P.G."/>
            <person name="La Roche J."/>
            <person name="Lindquist E."/>
            <person name="Lommer M."/>
            <person name="Martin-Jezequel V."/>
            <person name="Lopez P.J."/>
            <person name="Lucas S."/>
            <person name="Mangogna M."/>
            <person name="McGinnis K."/>
            <person name="Medlin L.K."/>
            <person name="Montsant A."/>
            <person name="Oudot-Le Secq M.P."/>
            <person name="Napoli C."/>
            <person name="Obornik M."/>
            <person name="Parker M.S."/>
            <person name="Petit J.L."/>
            <person name="Porcel B.M."/>
            <person name="Poulsen N."/>
            <person name="Robison M."/>
            <person name="Rychlewski L."/>
            <person name="Rynearson T.A."/>
            <person name="Schmutz J."/>
            <person name="Shapiro H."/>
            <person name="Siaut M."/>
            <person name="Stanley M."/>
            <person name="Sussman M.R."/>
            <person name="Taylor A.R."/>
            <person name="Vardi A."/>
            <person name="von Dassow P."/>
            <person name="Vyverman W."/>
            <person name="Willis A."/>
            <person name="Wyrwicz L.S."/>
            <person name="Rokhsar D.S."/>
            <person name="Weissenbach J."/>
            <person name="Armbrust E.V."/>
            <person name="Green B.R."/>
            <person name="Van de Peer Y."/>
            <person name="Grigoriev I.V."/>
        </authorList>
    </citation>
    <scope>NUCLEOTIDE SEQUENCE [LARGE SCALE GENOMIC DNA]</scope>
    <source>
        <strain evidence="2 3">CCMP1335</strain>
    </source>
</reference>
<sequence>MVLLPLTKSTSKPAFAALCYLGRGHLFNSYHALKASNELSEPFERSSSTPPTSTSSDKDWFADGREAARLLKLELGITSEDTAPAESIEELGTDKFALSNAMLESGRAAARELLNEMNEGFGDYVDGKKKNEEIQSTQDDKQTLLSAQYFDFPSIKSHCMTICMVPPPSASKAWEQLTEARKECRDPGFFRWPPHANLLYPFIESNFSTFDGAVDKLDLEESENAIRAQFIDAVVEHLSTAAEQCKPFEVTLDSFGTFGGKSRGVLWAYPRSKYSMFDGGEEEGSDDDEEPLMRLQNLLEQQFPMCKDQKKQGTFTPHITISHYANNTDALTAKEGIESKWQPVSFPVSEVYLLQRKGDDGQFKIAATIPLGRDKTAQLHDPPIPFPSMPLVEEEWVHDERILMKQRRKGNFKRRRR</sequence>
<dbReference type="AlphaFoldDB" id="B8C794"/>
<gene>
    <name evidence="2" type="ORF">THAPSDRAFT_7696</name>
</gene>
<organism evidence="2 3">
    <name type="scientific">Thalassiosira pseudonana</name>
    <name type="common">Marine diatom</name>
    <name type="synonym">Cyclotella nana</name>
    <dbReference type="NCBI Taxonomy" id="35128"/>
    <lineage>
        <taxon>Eukaryota</taxon>
        <taxon>Sar</taxon>
        <taxon>Stramenopiles</taxon>
        <taxon>Ochrophyta</taxon>
        <taxon>Bacillariophyta</taxon>
        <taxon>Coscinodiscophyceae</taxon>
        <taxon>Thalassiosirophycidae</taxon>
        <taxon>Thalassiosirales</taxon>
        <taxon>Thalassiosiraceae</taxon>
        <taxon>Thalassiosira</taxon>
    </lineage>
</organism>
<dbReference type="Proteomes" id="UP000001449">
    <property type="component" value="Chromosome 8"/>
</dbReference>
<evidence type="ECO:0000313" key="2">
    <source>
        <dbReference type="EMBL" id="EED90938.1"/>
    </source>
</evidence>
<reference evidence="2 3" key="1">
    <citation type="journal article" date="2004" name="Science">
        <title>The genome of the diatom Thalassiosira pseudonana: ecology, evolution, and metabolism.</title>
        <authorList>
            <person name="Armbrust E.V."/>
            <person name="Berges J.A."/>
            <person name="Bowler C."/>
            <person name="Green B.R."/>
            <person name="Martinez D."/>
            <person name="Putnam N.H."/>
            <person name="Zhou S."/>
            <person name="Allen A.E."/>
            <person name="Apt K.E."/>
            <person name="Bechner M."/>
            <person name="Brzezinski M.A."/>
            <person name="Chaal B.K."/>
            <person name="Chiovitti A."/>
            <person name="Davis A.K."/>
            <person name="Demarest M.S."/>
            <person name="Detter J.C."/>
            <person name="Glavina T."/>
            <person name="Goodstein D."/>
            <person name="Hadi M.Z."/>
            <person name="Hellsten U."/>
            <person name="Hildebrand M."/>
            <person name="Jenkins B.D."/>
            <person name="Jurka J."/>
            <person name="Kapitonov V.V."/>
            <person name="Kroger N."/>
            <person name="Lau W.W."/>
            <person name="Lane T.W."/>
            <person name="Larimer F.W."/>
            <person name="Lippmeier J.C."/>
            <person name="Lucas S."/>
            <person name="Medina M."/>
            <person name="Montsant A."/>
            <person name="Obornik M."/>
            <person name="Parker M.S."/>
            <person name="Palenik B."/>
            <person name="Pazour G.J."/>
            <person name="Richardson P.M."/>
            <person name="Rynearson T.A."/>
            <person name="Saito M.A."/>
            <person name="Schwartz D.C."/>
            <person name="Thamatrakoln K."/>
            <person name="Valentin K."/>
            <person name="Vardi A."/>
            <person name="Wilkerson F.P."/>
            <person name="Rokhsar D.S."/>
        </authorList>
    </citation>
    <scope>NUCLEOTIDE SEQUENCE [LARGE SCALE GENOMIC DNA]</scope>
    <source>
        <strain evidence="2 3">CCMP1335</strain>
    </source>
</reference>
<dbReference type="InParanoid" id="B8C794"/>
<name>B8C794_THAPS</name>
<dbReference type="GeneID" id="7449846"/>
<dbReference type="PANTHER" id="PTHR37474">
    <property type="entry name" value="RNA LIGASE/CYCLIC NUCLEOTIDE PHOSPHODIESTERASE"/>
    <property type="match status" value="1"/>
</dbReference>
<dbReference type="RefSeq" id="XP_002292087.1">
    <property type="nucleotide sequence ID" value="XM_002292051.1"/>
</dbReference>
<dbReference type="eggNOG" id="ENOG502S635">
    <property type="taxonomic scope" value="Eukaryota"/>
</dbReference>
<dbReference type="SUPFAM" id="SSF55144">
    <property type="entry name" value="LigT-like"/>
    <property type="match status" value="1"/>
</dbReference>
<proteinExistence type="predicted"/>